<feature type="domain" description="Beta-lactamase-related" evidence="3">
    <location>
        <begin position="124"/>
        <end position="471"/>
    </location>
</feature>
<dbReference type="PANTHER" id="PTHR46825">
    <property type="entry name" value="D-ALANYL-D-ALANINE-CARBOXYPEPTIDASE/ENDOPEPTIDASE AMPH"/>
    <property type="match status" value="1"/>
</dbReference>
<sequence length="725" mass="80326">MFSSITWKILCFCFVLKITRINAFISHDLTLPFGNLYPHHTTAARFPPAASTRQARAEINHSSGAVSLISESTSKYIKGLITEWNSTGLGVAVIQKLPSPPGSQTPAWKIEFGSYGISRKTSGSTEAVPVTPDTIFAIASNSKLFLSISIGLLISNQTLADEFRHRTGQKLTWKSKMVDLMPERWKMWDEEAQRSATIQDLLSHRTGLPRHDFSGTSRNGDVGQVISVLRHLRPSASFRETVQYNNLMYESLSYLPRVLLNQTYENYVREHLLAPLNMTSTTFNVHQAETDFKERLAHGHLRDMRDFIKDGGPTGTLKPLIPYFFRPGEERTWAGAGGILSTPRDLSKWMAMLLNDGRHPDTNEVVVPADVLEYVTYGRVVTHGSPEFAEFSPKVYGCAQWRYTYQGCDIIEHGGNNAGFKSQVARFPGSSVQGFGPSTNLGMGLGGSNGSEDYLTTTRTNGGLGIITLSNDGDQGGFVLEASKWRISEDILGLERVDWNSRYKILWSDYQDSLRKSVTPRPLEARLPSAPLAQLGSKVFRHGAYGTLTPCLITEGFTAPHTHVEVENDTQAHLHLDSSPGDSSSYCNTVLSLPSTQRLLAASNLSIPTFIASWDRTFSTHLRLTHFDGNTFNVSVVWTNNEVRIREGYHSLDGEVDEEAVLIGLDDSFEVEWVTPDLDKNGPGETEGLSFKRGFWGKEGIDSEEPQDGLGKDSAEVWFGTVPSS</sequence>
<dbReference type="STRING" id="230819.A0A5C3KRA2"/>
<dbReference type="InterPro" id="IPR012338">
    <property type="entry name" value="Beta-lactam/transpept-like"/>
</dbReference>
<gene>
    <name evidence="4" type="ORF">FA15DRAFT_706104</name>
</gene>
<dbReference type="Pfam" id="PF00144">
    <property type="entry name" value="Beta-lactamase"/>
    <property type="match status" value="1"/>
</dbReference>
<evidence type="ECO:0000256" key="2">
    <source>
        <dbReference type="SAM" id="SignalP"/>
    </source>
</evidence>
<dbReference type="InterPro" id="IPR050491">
    <property type="entry name" value="AmpC-like"/>
</dbReference>
<reference evidence="4 5" key="1">
    <citation type="journal article" date="2019" name="Nat. Ecol. Evol.">
        <title>Megaphylogeny resolves global patterns of mushroom evolution.</title>
        <authorList>
            <person name="Varga T."/>
            <person name="Krizsan K."/>
            <person name="Foldi C."/>
            <person name="Dima B."/>
            <person name="Sanchez-Garcia M."/>
            <person name="Sanchez-Ramirez S."/>
            <person name="Szollosi G.J."/>
            <person name="Szarkandi J.G."/>
            <person name="Papp V."/>
            <person name="Albert L."/>
            <person name="Andreopoulos W."/>
            <person name="Angelini C."/>
            <person name="Antonin V."/>
            <person name="Barry K.W."/>
            <person name="Bougher N.L."/>
            <person name="Buchanan P."/>
            <person name="Buyck B."/>
            <person name="Bense V."/>
            <person name="Catcheside P."/>
            <person name="Chovatia M."/>
            <person name="Cooper J."/>
            <person name="Damon W."/>
            <person name="Desjardin D."/>
            <person name="Finy P."/>
            <person name="Geml J."/>
            <person name="Haridas S."/>
            <person name="Hughes K."/>
            <person name="Justo A."/>
            <person name="Karasinski D."/>
            <person name="Kautmanova I."/>
            <person name="Kiss B."/>
            <person name="Kocsube S."/>
            <person name="Kotiranta H."/>
            <person name="LaButti K.M."/>
            <person name="Lechner B.E."/>
            <person name="Liimatainen K."/>
            <person name="Lipzen A."/>
            <person name="Lukacs Z."/>
            <person name="Mihaltcheva S."/>
            <person name="Morgado L.N."/>
            <person name="Niskanen T."/>
            <person name="Noordeloos M.E."/>
            <person name="Ohm R.A."/>
            <person name="Ortiz-Santana B."/>
            <person name="Ovrebo C."/>
            <person name="Racz N."/>
            <person name="Riley R."/>
            <person name="Savchenko A."/>
            <person name="Shiryaev A."/>
            <person name="Soop K."/>
            <person name="Spirin V."/>
            <person name="Szebenyi C."/>
            <person name="Tomsovsky M."/>
            <person name="Tulloss R.E."/>
            <person name="Uehling J."/>
            <person name="Grigoriev I.V."/>
            <person name="Vagvolgyi C."/>
            <person name="Papp T."/>
            <person name="Martin F.M."/>
            <person name="Miettinen O."/>
            <person name="Hibbett D.S."/>
            <person name="Nagy L.G."/>
        </authorList>
    </citation>
    <scope>NUCLEOTIDE SEQUENCE [LARGE SCALE GENOMIC DNA]</scope>
    <source>
        <strain evidence="4 5">CBS 121175</strain>
    </source>
</reference>
<keyword evidence="2" id="KW-0732">Signal</keyword>
<keyword evidence="5" id="KW-1185">Reference proteome</keyword>
<dbReference type="OrthoDB" id="5946976at2759"/>
<dbReference type="AlphaFoldDB" id="A0A5C3KRA2"/>
<dbReference type="Proteomes" id="UP000307440">
    <property type="component" value="Unassembled WGS sequence"/>
</dbReference>
<evidence type="ECO:0000259" key="3">
    <source>
        <dbReference type="Pfam" id="PF00144"/>
    </source>
</evidence>
<evidence type="ECO:0000313" key="4">
    <source>
        <dbReference type="EMBL" id="TFK22695.1"/>
    </source>
</evidence>
<feature type="chain" id="PRO_5022879120" evidence="2">
    <location>
        <begin position="24"/>
        <end position="725"/>
    </location>
</feature>
<dbReference type="Gene3D" id="3.40.710.10">
    <property type="entry name" value="DD-peptidase/beta-lactamase superfamily"/>
    <property type="match status" value="1"/>
</dbReference>
<dbReference type="PANTHER" id="PTHR46825:SF15">
    <property type="entry name" value="BETA-LACTAMASE-RELATED DOMAIN-CONTAINING PROTEIN"/>
    <property type="match status" value="1"/>
</dbReference>
<proteinExistence type="inferred from homology"/>
<evidence type="ECO:0000313" key="5">
    <source>
        <dbReference type="Proteomes" id="UP000307440"/>
    </source>
</evidence>
<organism evidence="4 5">
    <name type="scientific">Coprinopsis marcescibilis</name>
    <name type="common">Agaric fungus</name>
    <name type="synonym">Psathyrella marcescibilis</name>
    <dbReference type="NCBI Taxonomy" id="230819"/>
    <lineage>
        <taxon>Eukaryota</taxon>
        <taxon>Fungi</taxon>
        <taxon>Dikarya</taxon>
        <taxon>Basidiomycota</taxon>
        <taxon>Agaricomycotina</taxon>
        <taxon>Agaricomycetes</taxon>
        <taxon>Agaricomycetidae</taxon>
        <taxon>Agaricales</taxon>
        <taxon>Agaricineae</taxon>
        <taxon>Psathyrellaceae</taxon>
        <taxon>Coprinopsis</taxon>
    </lineage>
</organism>
<protein>
    <submittedName>
        <fullName evidence="4">Beta-lactamase/transpeptidase-like protein</fullName>
    </submittedName>
</protein>
<comment type="similarity">
    <text evidence="1">Belongs to the peptidase S12 family.</text>
</comment>
<dbReference type="SUPFAM" id="SSF56601">
    <property type="entry name" value="beta-lactamase/transpeptidase-like"/>
    <property type="match status" value="1"/>
</dbReference>
<accession>A0A5C3KRA2</accession>
<dbReference type="InterPro" id="IPR001466">
    <property type="entry name" value="Beta-lactam-related"/>
</dbReference>
<evidence type="ECO:0000256" key="1">
    <source>
        <dbReference type="ARBA" id="ARBA00038215"/>
    </source>
</evidence>
<feature type="signal peptide" evidence="2">
    <location>
        <begin position="1"/>
        <end position="23"/>
    </location>
</feature>
<dbReference type="EMBL" id="ML210234">
    <property type="protein sequence ID" value="TFK22695.1"/>
    <property type="molecule type" value="Genomic_DNA"/>
</dbReference>
<name>A0A5C3KRA2_COPMA</name>